<sequence length="304" mass="35790">MNMFSKPRHESTELIILRYLNKRMILSEKDLLHLASLEKGYAGELIFDSWLERKLPNKFLVLSDLLLECNNTTFQIDSLVISPDPVYMFEVKNFEGDYVIKADKWYVRNGIEIQDPVLQLKRSETLLRKLLQQNGFQCTIEAYVVFVNPEFYLYQAPTNLPIIYPSQINRMLDKIKTNTLTPRERDYKLDSQLNSLHIVDSPYKRLPLYSYEQLKKGITCEKCSSFQVLYVNKLVVCTVCNHKEMAAKAVLRSVEEFRVLFPEKRISIDNIFNWCQIIDSKRTITTFLSANLHKVNHSRYTYFL</sequence>
<dbReference type="OrthoDB" id="2164794at2"/>
<feature type="domain" description="NERD" evidence="1">
    <location>
        <begin position="39"/>
        <end position="150"/>
    </location>
</feature>
<evidence type="ECO:0000313" key="3">
    <source>
        <dbReference type="Proteomes" id="UP000290649"/>
    </source>
</evidence>
<keyword evidence="3" id="KW-1185">Reference proteome</keyword>
<dbReference type="Proteomes" id="UP000290649">
    <property type="component" value="Unassembled WGS sequence"/>
</dbReference>
<comment type="caution">
    <text evidence="2">The sequence shown here is derived from an EMBL/GenBank/DDBJ whole genome shotgun (WGS) entry which is preliminary data.</text>
</comment>
<evidence type="ECO:0000313" key="2">
    <source>
        <dbReference type="EMBL" id="RXI99858.1"/>
    </source>
</evidence>
<protein>
    <submittedName>
        <fullName evidence="2">NERD domain-containing protein</fullName>
    </submittedName>
</protein>
<reference evidence="2 3" key="1">
    <citation type="journal article" date="2019" name="Int. J. Syst. Evol. Microbiol.">
        <title>Anaerobacillus alkaliphilus sp. nov., a novel alkaliphilic and moderately halophilic bacterium.</title>
        <authorList>
            <person name="Borsodi A.K."/>
            <person name="Aszalos J.M."/>
            <person name="Bihari P."/>
            <person name="Nagy I."/>
            <person name="Schumann P."/>
            <person name="Sproer C."/>
            <person name="Kovacs A.L."/>
            <person name="Boka K."/>
            <person name="Dobosy P."/>
            <person name="Ovari M."/>
            <person name="Szili-Kovacs T."/>
            <person name="Toth E."/>
        </authorList>
    </citation>
    <scope>NUCLEOTIDE SEQUENCE [LARGE SCALE GENOMIC DNA]</scope>
    <source>
        <strain evidence="2 3">B16-10</strain>
    </source>
</reference>
<organism evidence="2 3">
    <name type="scientific">Anaerobacillus alkaliphilus</name>
    <dbReference type="NCBI Taxonomy" id="1548597"/>
    <lineage>
        <taxon>Bacteria</taxon>
        <taxon>Bacillati</taxon>
        <taxon>Bacillota</taxon>
        <taxon>Bacilli</taxon>
        <taxon>Bacillales</taxon>
        <taxon>Bacillaceae</taxon>
        <taxon>Anaerobacillus</taxon>
    </lineage>
</organism>
<accession>A0A4Q0VS85</accession>
<evidence type="ECO:0000259" key="1">
    <source>
        <dbReference type="PROSITE" id="PS50965"/>
    </source>
</evidence>
<name>A0A4Q0VS85_9BACI</name>
<gene>
    <name evidence="2" type="ORF">DS745_13330</name>
</gene>
<dbReference type="RefSeq" id="WP_129078714.1">
    <property type="nucleotide sequence ID" value="NZ_QOUX01000042.1"/>
</dbReference>
<dbReference type="InterPro" id="IPR011528">
    <property type="entry name" value="NERD"/>
</dbReference>
<dbReference type="AlphaFoldDB" id="A0A4Q0VS85"/>
<dbReference type="Pfam" id="PF08378">
    <property type="entry name" value="NERD"/>
    <property type="match status" value="1"/>
</dbReference>
<proteinExistence type="predicted"/>
<dbReference type="PROSITE" id="PS50965">
    <property type="entry name" value="NERD"/>
    <property type="match status" value="1"/>
</dbReference>
<dbReference type="EMBL" id="QOUX01000042">
    <property type="protein sequence ID" value="RXI99858.1"/>
    <property type="molecule type" value="Genomic_DNA"/>
</dbReference>